<sequence length="245" mass="27034">MVVVQYLRSVVFIGLMYLSMAALAVVFAPLAVADRKFAHAGIRAWTRLVRWLAHRVVGLASEVRGPVPTGEVLVAAKHQSFFDIIILLSVLPNPRFVMKKELERAPILGWYARRIGCVSVDRGQKGRAIRAMVEAVHRERGDPGQLVIYPQGTRVAPGTLAPYKVGTGVLYQELGAPCVPVACNVGVFWARHSLYRRPGRAVVEFLPEIPPGMELRAFMTQLEAEVETASNRLIGRAAFDGPELR</sequence>
<gene>
    <name evidence="6" type="ORF">CCR87_09550</name>
</gene>
<evidence type="ECO:0000256" key="2">
    <source>
        <dbReference type="ARBA" id="ARBA00022679"/>
    </source>
</evidence>
<dbReference type="GO" id="GO:0003841">
    <property type="term" value="F:1-acylglycerol-3-phosphate O-acyltransferase activity"/>
    <property type="evidence" value="ECO:0007669"/>
    <property type="project" value="TreeGrafter"/>
</dbReference>
<keyword evidence="2" id="KW-0808">Transferase</keyword>
<dbReference type="Pfam" id="PF01553">
    <property type="entry name" value="Acyltransferase"/>
    <property type="match status" value="1"/>
</dbReference>
<reference evidence="6" key="1">
    <citation type="submission" date="2017-05" db="EMBL/GenBank/DDBJ databases">
        <authorList>
            <person name="Imhoff J.F."/>
            <person name="Rahn T."/>
            <person name="Kuenzel S."/>
            <person name="Neulinger S.C."/>
        </authorList>
    </citation>
    <scope>NUCLEOTIDE SEQUENCE</scope>
    <source>
        <strain evidence="6">LMG 28126</strain>
    </source>
</reference>
<dbReference type="PANTHER" id="PTHR10434">
    <property type="entry name" value="1-ACYL-SN-GLYCEROL-3-PHOSPHATE ACYLTRANSFERASE"/>
    <property type="match status" value="1"/>
</dbReference>
<evidence type="ECO:0000313" key="7">
    <source>
        <dbReference type="Proteomes" id="UP000706333"/>
    </source>
</evidence>
<reference evidence="6" key="2">
    <citation type="journal article" date="2020" name="Microorganisms">
        <title>Osmotic Adaptation and Compatible Solute Biosynthesis of Phototrophic Bacteria as Revealed from Genome Analyses.</title>
        <authorList>
            <person name="Imhoff J.F."/>
            <person name="Rahn T."/>
            <person name="Kunzel S."/>
            <person name="Keller A."/>
            <person name="Neulinger S.C."/>
        </authorList>
    </citation>
    <scope>NUCLEOTIDE SEQUENCE</scope>
    <source>
        <strain evidence="6">LMG 28126</strain>
    </source>
</reference>
<dbReference type="AlphaFoldDB" id="A0A934TLX3"/>
<organism evidence="6 7">
    <name type="scientific">Rhodobaculum claviforme</name>
    <dbReference type="NCBI Taxonomy" id="1549854"/>
    <lineage>
        <taxon>Bacteria</taxon>
        <taxon>Pseudomonadati</taxon>
        <taxon>Pseudomonadota</taxon>
        <taxon>Alphaproteobacteria</taxon>
        <taxon>Rhodobacterales</taxon>
        <taxon>Paracoccaceae</taxon>
        <taxon>Rhodobaculum</taxon>
    </lineage>
</organism>
<proteinExistence type="predicted"/>
<feature type="domain" description="Phospholipid/glycerol acyltransferase" evidence="5">
    <location>
        <begin position="72"/>
        <end position="186"/>
    </location>
</feature>
<evidence type="ECO:0000256" key="1">
    <source>
        <dbReference type="ARBA" id="ARBA00005189"/>
    </source>
</evidence>
<dbReference type="EMBL" id="NHSD01000259">
    <property type="protein sequence ID" value="MBK5927567.1"/>
    <property type="molecule type" value="Genomic_DNA"/>
</dbReference>
<dbReference type="RefSeq" id="WP_201157326.1">
    <property type="nucleotide sequence ID" value="NZ_NHSD01000259.1"/>
</dbReference>
<keyword evidence="4" id="KW-0472">Membrane</keyword>
<accession>A0A934TLX3</accession>
<dbReference type="SMART" id="SM00563">
    <property type="entry name" value="PlsC"/>
    <property type="match status" value="1"/>
</dbReference>
<dbReference type="CDD" id="cd07989">
    <property type="entry name" value="LPLAT_AGPAT-like"/>
    <property type="match status" value="1"/>
</dbReference>
<keyword evidence="3 6" id="KW-0012">Acyltransferase</keyword>
<comment type="caution">
    <text evidence="6">The sequence shown here is derived from an EMBL/GenBank/DDBJ whole genome shotgun (WGS) entry which is preliminary data.</text>
</comment>
<keyword evidence="4" id="KW-0812">Transmembrane</keyword>
<dbReference type="PANTHER" id="PTHR10434:SF40">
    <property type="entry name" value="1-ACYL-SN-GLYCEROL-3-PHOSPHATE ACYLTRANSFERASE"/>
    <property type="match status" value="1"/>
</dbReference>
<dbReference type="GO" id="GO:0006654">
    <property type="term" value="P:phosphatidic acid biosynthetic process"/>
    <property type="evidence" value="ECO:0007669"/>
    <property type="project" value="TreeGrafter"/>
</dbReference>
<keyword evidence="7" id="KW-1185">Reference proteome</keyword>
<protein>
    <submittedName>
        <fullName evidence="6">1-acyl-sn-glycerol-3-phosphate acyltransferase</fullName>
    </submittedName>
</protein>
<dbReference type="SUPFAM" id="SSF69593">
    <property type="entry name" value="Glycerol-3-phosphate (1)-acyltransferase"/>
    <property type="match status" value="1"/>
</dbReference>
<comment type="pathway">
    <text evidence="1">Lipid metabolism.</text>
</comment>
<evidence type="ECO:0000313" key="6">
    <source>
        <dbReference type="EMBL" id="MBK5927567.1"/>
    </source>
</evidence>
<keyword evidence="4" id="KW-1133">Transmembrane helix</keyword>
<evidence type="ECO:0000256" key="4">
    <source>
        <dbReference type="SAM" id="Phobius"/>
    </source>
</evidence>
<dbReference type="InterPro" id="IPR002123">
    <property type="entry name" value="Plipid/glycerol_acylTrfase"/>
</dbReference>
<name>A0A934TLX3_9RHOB</name>
<evidence type="ECO:0000259" key="5">
    <source>
        <dbReference type="SMART" id="SM00563"/>
    </source>
</evidence>
<dbReference type="Proteomes" id="UP000706333">
    <property type="component" value="Unassembled WGS sequence"/>
</dbReference>
<feature type="transmembrane region" description="Helical" evidence="4">
    <location>
        <begin position="6"/>
        <end position="33"/>
    </location>
</feature>
<evidence type="ECO:0000256" key="3">
    <source>
        <dbReference type="ARBA" id="ARBA00023315"/>
    </source>
</evidence>